<feature type="region of interest" description="Disordered" evidence="1">
    <location>
        <begin position="1"/>
        <end position="50"/>
    </location>
</feature>
<keyword evidence="3" id="KW-1185">Reference proteome</keyword>
<evidence type="ECO:0000313" key="2">
    <source>
        <dbReference type="EMBL" id="KAF1935415.1"/>
    </source>
</evidence>
<evidence type="ECO:0000256" key="1">
    <source>
        <dbReference type="SAM" id="MobiDB-lite"/>
    </source>
</evidence>
<proteinExistence type="predicted"/>
<dbReference type="Proteomes" id="UP000800038">
    <property type="component" value="Unassembled WGS sequence"/>
</dbReference>
<name>A0A6A5S462_9PLEO</name>
<evidence type="ECO:0008006" key="4">
    <source>
        <dbReference type="Google" id="ProtNLM"/>
    </source>
</evidence>
<dbReference type="AlphaFoldDB" id="A0A6A5S462"/>
<protein>
    <recommendedName>
        <fullName evidence="4">C2H2-type domain-containing protein</fullName>
    </recommendedName>
</protein>
<accession>A0A6A5S462</accession>
<organism evidence="2 3">
    <name type="scientific">Clathrospora elynae</name>
    <dbReference type="NCBI Taxonomy" id="706981"/>
    <lineage>
        <taxon>Eukaryota</taxon>
        <taxon>Fungi</taxon>
        <taxon>Dikarya</taxon>
        <taxon>Ascomycota</taxon>
        <taxon>Pezizomycotina</taxon>
        <taxon>Dothideomycetes</taxon>
        <taxon>Pleosporomycetidae</taxon>
        <taxon>Pleosporales</taxon>
        <taxon>Diademaceae</taxon>
        <taxon>Clathrospora</taxon>
    </lineage>
</organism>
<sequence>GLSSSAKPCQEGDSDANSFSDTYSDPVTKAEADTDTDIEPADTGKDTSLVLEQESDADLDSEAEEILNDIAQFKAEGPAKPNHTDHTKKLWRREGNFWERCNARYCLKIAKRTKSSPEKQLRACNPETFKAYLSWQKKHAQIRKESSMQSYWKRISMCYKDLTGRNMDVEVLEDVCNWILSLGLNKSEKEKHAIIVDPSRSTVVANVNLENVKNKEKDRKPKKFTFRLEGTPAFCIVSYILSIGVSQGALRANFTSVREIFDLNIPVGRDVLRIKWKKELLNQPFLCNVRNTSGGACILKEKAFPYAKYCDIFVRLGRVAGFEKSLELYQLCRASGRNINSALDPVERNQTMGHLGSTYKKYYTPTHIARDFQSIYFGSPSETLLIESVARMGLSRDRRAPTELDDEQRKKLRNNPALAILRKEREAYKAQLHGQGCHPLSKGKGTDLCNKYDNTKRKMSSTYQRLYRERLESAVREFHESINTIEIARQLSGMAADKVLTLPAVEFELQERGTIAGMLFKPIQDNKARVKFVQTLATLSHKQETRQPQAFKRKRVGLVAGEANGSSYSNKRKKGTDNQDCAIAKEELDAPRRGNILEVRSRQLFPIVAPHPICLICIGNEEFSDERRMRCIPQKDVLKKHVETHFRLAELQSESQCRHPRCSVVLGDMVHFKRHVHEVHGVSH</sequence>
<evidence type="ECO:0000313" key="3">
    <source>
        <dbReference type="Proteomes" id="UP000800038"/>
    </source>
</evidence>
<dbReference type="Pfam" id="PF11917">
    <property type="entry name" value="DUF3435"/>
    <property type="match status" value="1"/>
</dbReference>
<reference evidence="2" key="1">
    <citation type="journal article" date="2020" name="Stud. Mycol.">
        <title>101 Dothideomycetes genomes: a test case for predicting lifestyles and emergence of pathogens.</title>
        <authorList>
            <person name="Haridas S."/>
            <person name="Albert R."/>
            <person name="Binder M."/>
            <person name="Bloem J."/>
            <person name="Labutti K."/>
            <person name="Salamov A."/>
            <person name="Andreopoulos B."/>
            <person name="Baker S."/>
            <person name="Barry K."/>
            <person name="Bills G."/>
            <person name="Bluhm B."/>
            <person name="Cannon C."/>
            <person name="Castanera R."/>
            <person name="Culley D."/>
            <person name="Daum C."/>
            <person name="Ezra D."/>
            <person name="Gonzalez J."/>
            <person name="Henrissat B."/>
            <person name="Kuo A."/>
            <person name="Liang C."/>
            <person name="Lipzen A."/>
            <person name="Lutzoni F."/>
            <person name="Magnuson J."/>
            <person name="Mondo S."/>
            <person name="Nolan M."/>
            <person name="Ohm R."/>
            <person name="Pangilinan J."/>
            <person name="Park H.-J."/>
            <person name="Ramirez L."/>
            <person name="Alfaro M."/>
            <person name="Sun H."/>
            <person name="Tritt A."/>
            <person name="Yoshinaga Y."/>
            <person name="Zwiers L.-H."/>
            <person name="Turgeon B."/>
            <person name="Goodwin S."/>
            <person name="Spatafora J."/>
            <person name="Crous P."/>
            <person name="Grigoriev I."/>
        </authorList>
    </citation>
    <scope>NUCLEOTIDE SEQUENCE</scope>
    <source>
        <strain evidence="2">CBS 161.51</strain>
    </source>
</reference>
<dbReference type="PANTHER" id="PTHR37535">
    <property type="entry name" value="FLUG DOMAIN PROTEIN"/>
    <property type="match status" value="1"/>
</dbReference>
<gene>
    <name evidence="2" type="ORF">EJ02DRAFT_460396</name>
</gene>
<feature type="compositionally biased region" description="Polar residues" evidence="1">
    <location>
        <begin position="15"/>
        <end position="25"/>
    </location>
</feature>
<dbReference type="InterPro" id="IPR021842">
    <property type="entry name" value="DUF3435"/>
</dbReference>
<dbReference type="EMBL" id="ML976273">
    <property type="protein sequence ID" value="KAF1935415.1"/>
    <property type="molecule type" value="Genomic_DNA"/>
</dbReference>
<feature type="non-terminal residue" evidence="2">
    <location>
        <position position="1"/>
    </location>
</feature>
<dbReference type="PANTHER" id="PTHR37535:SF3">
    <property type="entry name" value="FLUG DOMAIN-CONTAINING PROTEIN"/>
    <property type="match status" value="1"/>
</dbReference>
<dbReference type="OrthoDB" id="5426797at2759"/>